<proteinExistence type="inferred from homology"/>
<evidence type="ECO:0000256" key="3">
    <source>
        <dbReference type="ARBA" id="ARBA00022741"/>
    </source>
</evidence>
<feature type="binding site" evidence="5">
    <location>
        <position position="135"/>
    </location>
    <ligand>
        <name>Zn(2+)</name>
        <dbReference type="ChEBI" id="CHEBI:29105"/>
        <note>structural</note>
    </ligand>
</feature>
<comment type="subcellular location">
    <subcellularLocation>
        <location evidence="5 7">Cytoplasm</location>
    </subcellularLocation>
</comment>
<evidence type="ECO:0000313" key="10">
    <source>
        <dbReference type="Proteomes" id="UP000677668"/>
    </source>
</evidence>
<keyword evidence="2 5" id="KW-0545">Nucleotide biosynthesis</keyword>
<evidence type="ECO:0000256" key="5">
    <source>
        <dbReference type="HAMAP-Rule" id="MF_00235"/>
    </source>
</evidence>
<dbReference type="Pfam" id="PF00406">
    <property type="entry name" value="ADK"/>
    <property type="match status" value="1"/>
</dbReference>
<dbReference type="InterPro" id="IPR006259">
    <property type="entry name" value="Adenyl_kin_sub"/>
</dbReference>
<evidence type="ECO:0000256" key="7">
    <source>
        <dbReference type="RuleBase" id="RU003331"/>
    </source>
</evidence>
<dbReference type="Proteomes" id="UP000677668">
    <property type="component" value="Chromosome 1"/>
</dbReference>
<evidence type="ECO:0000313" key="9">
    <source>
        <dbReference type="EMBL" id="QUV93174.1"/>
    </source>
</evidence>
<dbReference type="RefSeq" id="WP_211421579.1">
    <property type="nucleotide sequence ID" value="NZ_CP072642.1"/>
</dbReference>
<keyword evidence="5" id="KW-0479">Metal-binding</keyword>
<evidence type="ECO:0000256" key="1">
    <source>
        <dbReference type="ARBA" id="ARBA00022679"/>
    </source>
</evidence>
<feature type="binding site" evidence="5">
    <location>
        <position position="37"/>
    </location>
    <ligand>
        <name>AMP</name>
        <dbReference type="ChEBI" id="CHEBI:456215"/>
    </ligand>
</feature>
<gene>
    <name evidence="5" type="primary">adk</name>
    <name evidence="9" type="ORF">J8C05_07245</name>
</gene>
<keyword evidence="5" id="KW-0862">Zinc</keyword>
<dbReference type="NCBIfam" id="NF001381">
    <property type="entry name" value="PRK00279.1-3"/>
    <property type="match status" value="1"/>
</dbReference>
<feature type="binding site" evidence="5">
    <location>
        <begin position="16"/>
        <end position="21"/>
    </location>
    <ligand>
        <name>ATP</name>
        <dbReference type="ChEBI" id="CHEBI:30616"/>
    </ligand>
</feature>
<dbReference type="NCBIfam" id="TIGR01351">
    <property type="entry name" value="adk"/>
    <property type="match status" value="1"/>
</dbReference>
<keyword evidence="5 7" id="KW-0067">ATP-binding</keyword>
<feature type="binding site" evidence="5">
    <location>
        <position position="98"/>
    </location>
    <ligand>
        <name>AMP</name>
        <dbReference type="ChEBI" id="CHEBI:456215"/>
    </ligand>
</feature>
<feature type="binding site" evidence="5">
    <location>
        <position position="42"/>
    </location>
    <ligand>
        <name>AMP</name>
        <dbReference type="ChEBI" id="CHEBI:456215"/>
    </ligand>
</feature>
<dbReference type="GO" id="GO:0004017">
    <property type="term" value="F:AMP kinase activity"/>
    <property type="evidence" value="ECO:0007669"/>
    <property type="project" value="UniProtKB-EC"/>
</dbReference>
<feature type="binding site" evidence="5">
    <location>
        <position position="166"/>
    </location>
    <ligand>
        <name>AMP</name>
        <dbReference type="ChEBI" id="CHEBI:456215"/>
    </ligand>
</feature>
<feature type="region of interest" description="NMP" evidence="5">
    <location>
        <begin position="36"/>
        <end position="65"/>
    </location>
</feature>
<feature type="binding site" evidence="5">
    <location>
        <position position="155"/>
    </location>
    <ligand>
        <name>Zn(2+)</name>
        <dbReference type="ChEBI" id="CHEBI:29105"/>
        <note>structural</note>
    </ligand>
</feature>
<comment type="pathway">
    <text evidence="5">Purine metabolism; AMP biosynthesis via salvage pathway; AMP from ADP: step 1/1.</text>
</comment>
<keyword evidence="5" id="KW-0963">Cytoplasm</keyword>
<dbReference type="CDD" id="cd01428">
    <property type="entry name" value="ADK"/>
    <property type="match status" value="1"/>
</dbReference>
<protein>
    <recommendedName>
        <fullName evidence="5 7">Adenylate kinase</fullName>
        <shortName evidence="5">AK</shortName>
        <ecNumber evidence="5 7">2.7.4.3</ecNumber>
    </recommendedName>
    <alternativeName>
        <fullName evidence="5">ATP-AMP transphosphorylase</fullName>
    </alternativeName>
    <alternativeName>
        <fullName evidence="5">ATP:AMP phosphotransferase</fullName>
    </alternativeName>
    <alternativeName>
        <fullName evidence="5">Adenylate monophosphate kinase</fullName>
    </alternativeName>
</protein>
<sequence>MDSSVPVAIVMIGPPGSGKGTQSSKLSAFLGIPKISTGDILRQVASGSSRNSEEIRAIMETGGLVPDSILADLVTSRLSEPDCKKGFILDGYPRNIDQVIFLESLLQVKNYKLLVVEIAVPEDVLLKRVTGRFSCRGCGAIYNKYFLRPRNEKICDQCGSADFAYRSDDNELVVRERLREYTLQTLPVLDYYKAKHLLVSVDGNRSLDEVYDELTCHLSKVL</sequence>
<feature type="binding site" evidence="5">
    <location>
        <begin position="91"/>
        <end position="94"/>
    </location>
    <ligand>
        <name>AMP</name>
        <dbReference type="ChEBI" id="CHEBI:456215"/>
    </ligand>
</feature>
<feature type="binding site" evidence="5">
    <location>
        <position position="158"/>
    </location>
    <ligand>
        <name>Zn(2+)</name>
        <dbReference type="ChEBI" id="CHEBI:29105"/>
        <note>structural</note>
    </ligand>
</feature>
<evidence type="ECO:0000256" key="6">
    <source>
        <dbReference type="RuleBase" id="RU003330"/>
    </source>
</evidence>
<comment type="catalytic activity">
    <reaction evidence="5 7">
        <text>AMP + ATP = 2 ADP</text>
        <dbReference type="Rhea" id="RHEA:12973"/>
        <dbReference type="ChEBI" id="CHEBI:30616"/>
        <dbReference type="ChEBI" id="CHEBI:456215"/>
        <dbReference type="ChEBI" id="CHEBI:456216"/>
        <dbReference type="EC" id="2.7.4.3"/>
    </reaction>
</comment>
<dbReference type="EC" id="2.7.4.3" evidence="5 7"/>
<feature type="binding site" evidence="5">
    <location>
        <position position="138"/>
    </location>
    <ligand>
        <name>Zn(2+)</name>
        <dbReference type="ChEBI" id="CHEBI:29105"/>
        <note>structural</note>
    </ligand>
</feature>
<dbReference type="InterPro" id="IPR033690">
    <property type="entry name" value="Adenylat_kinase_CS"/>
</dbReference>
<feature type="binding site" evidence="5">
    <location>
        <begin position="63"/>
        <end position="65"/>
    </location>
    <ligand>
        <name>AMP</name>
        <dbReference type="ChEBI" id="CHEBI:456215"/>
    </ligand>
</feature>
<dbReference type="InterPro" id="IPR007862">
    <property type="entry name" value="Adenylate_kinase_lid-dom"/>
</dbReference>
<feature type="binding site" evidence="5">
    <location>
        <position position="205"/>
    </location>
    <ligand>
        <name>ATP</name>
        <dbReference type="ChEBI" id="CHEBI:30616"/>
    </ligand>
</feature>
<comment type="function">
    <text evidence="5">Catalyzes the reversible transfer of the terminal phosphate group between ATP and AMP. Plays an important role in cellular energy homeostasis and in adenine nucleotide metabolism.</text>
</comment>
<dbReference type="PANTHER" id="PTHR23359">
    <property type="entry name" value="NUCLEOTIDE KINASE"/>
    <property type="match status" value="1"/>
</dbReference>
<organism evidence="9 10">
    <name type="scientific">Chloracidobacterium sp. N</name>
    <dbReference type="NCBI Taxonomy" id="2821540"/>
    <lineage>
        <taxon>Bacteria</taxon>
        <taxon>Pseudomonadati</taxon>
        <taxon>Acidobacteriota</taxon>
        <taxon>Terriglobia</taxon>
        <taxon>Terriglobales</taxon>
        <taxon>Acidobacteriaceae</taxon>
        <taxon>Chloracidobacterium</taxon>
        <taxon>Chloracidobacterium aggregatum</taxon>
    </lineage>
</organism>
<keyword evidence="4 5" id="KW-0418">Kinase</keyword>
<comment type="caution">
    <text evidence="5">Lacks conserved residue(s) required for the propagation of feature annotation.</text>
</comment>
<dbReference type="InterPro" id="IPR027417">
    <property type="entry name" value="P-loop_NTPase"/>
</dbReference>
<dbReference type="Pfam" id="PF05191">
    <property type="entry name" value="ADK_lid"/>
    <property type="match status" value="1"/>
</dbReference>
<dbReference type="HAMAP" id="MF_00235">
    <property type="entry name" value="Adenylate_kinase_Adk"/>
    <property type="match status" value="1"/>
</dbReference>
<comment type="subunit">
    <text evidence="5 7">Monomer.</text>
</comment>
<keyword evidence="1 5" id="KW-0808">Transferase</keyword>
<evidence type="ECO:0000256" key="4">
    <source>
        <dbReference type="ARBA" id="ARBA00022777"/>
    </source>
</evidence>
<comment type="domain">
    <text evidence="5">Consists of three domains, a large central CORE domain and two small peripheral domains, NMPbind and LID, which undergo movements during catalysis. The LID domain closes over the site of phosphoryl transfer upon ATP binding. Assembling and dissambling the active center during each catalytic cycle provides an effective means to prevent ATP hydrolysis. Some bacteria have evolved a zinc-coordinating structure that stabilizes the LID domain.</text>
</comment>
<dbReference type="InterPro" id="IPR000850">
    <property type="entry name" value="Adenylat/UMP-CMP_kin"/>
</dbReference>
<dbReference type="EMBL" id="CP072642">
    <property type="protein sequence ID" value="QUV93174.1"/>
    <property type="molecule type" value="Genomic_DNA"/>
</dbReference>
<feature type="binding site" evidence="5">
    <location>
        <begin position="141"/>
        <end position="142"/>
    </location>
    <ligand>
        <name>ATP</name>
        <dbReference type="ChEBI" id="CHEBI:30616"/>
    </ligand>
</feature>
<dbReference type="PRINTS" id="PR00094">
    <property type="entry name" value="ADENYLTKNASE"/>
</dbReference>
<keyword evidence="3 5" id="KW-0547">Nucleotide-binding</keyword>
<comment type="similarity">
    <text evidence="5 6">Belongs to the adenylate kinase family.</text>
</comment>
<dbReference type="PROSITE" id="PS00113">
    <property type="entry name" value="ADENYLATE_KINASE"/>
    <property type="match status" value="1"/>
</dbReference>
<feature type="domain" description="Adenylate kinase active site lid" evidence="8">
    <location>
        <begin position="132"/>
        <end position="168"/>
    </location>
</feature>
<accession>A0ABX8AWX0</accession>
<reference evidence="9 10" key="1">
    <citation type="submission" date="2021-03" db="EMBL/GenBank/DDBJ databases">
        <title>Genomic and phenotypic characterization of Chloracidobacterium isolates provides evidence for multiple species.</title>
        <authorList>
            <person name="Saini M.K."/>
            <person name="Costas A.M.G."/>
            <person name="Tank M."/>
            <person name="Bryant D.A."/>
        </authorList>
    </citation>
    <scope>NUCLEOTIDE SEQUENCE [LARGE SCALE GENOMIC DNA]</scope>
    <source>
        <strain evidence="9 10">N</strain>
    </source>
</reference>
<feature type="binding site" evidence="5">
    <location>
        <position position="132"/>
    </location>
    <ligand>
        <name>ATP</name>
        <dbReference type="ChEBI" id="CHEBI:30616"/>
    </ligand>
</feature>
<feature type="binding site" evidence="5">
    <location>
        <position position="177"/>
    </location>
    <ligand>
        <name>AMP</name>
        <dbReference type="ChEBI" id="CHEBI:456215"/>
    </ligand>
</feature>
<dbReference type="Gene3D" id="3.40.50.300">
    <property type="entry name" value="P-loop containing nucleotide triphosphate hydrolases"/>
    <property type="match status" value="1"/>
</dbReference>
<dbReference type="SUPFAM" id="SSF52540">
    <property type="entry name" value="P-loop containing nucleoside triphosphate hydrolases"/>
    <property type="match status" value="1"/>
</dbReference>
<evidence type="ECO:0000259" key="8">
    <source>
        <dbReference type="Pfam" id="PF05191"/>
    </source>
</evidence>
<keyword evidence="10" id="KW-1185">Reference proteome</keyword>
<name>A0ABX8AWX0_9BACT</name>
<evidence type="ECO:0000256" key="2">
    <source>
        <dbReference type="ARBA" id="ARBA00022727"/>
    </source>
</evidence>